<keyword evidence="3" id="KW-1185">Reference proteome</keyword>
<organism evidence="2 3">
    <name type="scientific">Dendrothele bispora (strain CBS 962.96)</name>
    <dbReference type="NCBI Taxonomy" id="1314807"/>
    <lineage>
        <taxon>Eukaryota</taxon>
        <taxon>Fungi</taxon>
        <taxon>Dikarya</taxon>
        <taxon>Basidiomycota</taxon>
        <taxon>Agaricomycotina</taxon>
        <taxon>Agaricomycetes</taxon>
        <taxon>Agaricomycetidae</taxon>
        <taxon>Agaricales</taxon>
        <taxon>Agaricales incertae sedis</taxon>
        <taxon>Dendrothele</taxon>
    </lineage>
</organism>
<dbReference type="PROSITE" id="PS51462">
    <property type="entry name" value="NUDIX"/>
    <property type="match status" value="1"/>
</dbReference>
<dbReference type="EMBL" id="ML179479">
    <property type="protein sequence ID" value="THU86809.1"/>
    <property type="molecule type" value="Genomic_DNA"/>
</dbReference>
<dbReference type="Gene3D" id="3.90.79.10">
    <property type="entry name" value="Nucleoside Triphosphate Pyrophosphohydrolase"/>
    <property type="match status" value="1"/>
</dbReference>
<evidence type="ECO:0000259" key="1">
    <source>
        <dbReference type="PROSITE" id="PS51462"/>
    </source>
</evidence>
<dbReference type="Pfam" id="PF00293">
    <property type="entry name" value="NUDIX"/>
    <property type="match status" value="1"/>
</dbReference>
<dbReference type="CDD" id="cd02883">
    <property type="entry name" value="NUDIX_Hydrolase"/>
    <property type="match status" value="1"/>
</dbReference>
<dbReference type="PANTHER" id="PTHR43736">
    <property type="entry name" value="ADP-RIBOSE PYROPHOSPHATASE"/>
    <property type="match status" value="1"/>
</dbReference>
<accession>A0A4S8LD65</accession>
<dbReference type="Proteomes" id="UP000297245">
    <property type="component" value="Unassembled WGS sequence"/>
</dbReference>
<gene>
    <name evidence="2" type="ORF">K435DRAFT_782732</name>
</gene>
<reference evidence="2 3" key="1">
    <citation type="journal article" date="2019" name="Nat. Ecol. Evol.">
        <title>Megaphylogeny resolves global patterns of mushroom evolution.</title>
        <authorList>
            <person name="Varga T."/>
            <person name="Krizsan K."/>
            <person name="Foldi C."/>
            <person name="Dima B."/>
            <person name="Sanchez-Garcia M."/>
            <person name="Sanchez-Ramirez S."/>
            <person name="Szollosi G.J."/>
            <person name="Szarkandi J.G."/>
            <person name="Papp V."/>
            <person name="Albert L."/>
            <person name="Andreopoulos W."/>
            <person name="Angelini C."/>
            <person name="Antonin V."/>
            <person name="Barry K.W."/>
            <person name="Bougher N.L."/>
            <person name="Buchanan P."/>
            <person name="Buyck B."/>
            <person name="Bense V."/>
            <person name="Catcheside P."/>
            <person name="Chovatia M."/>
            <person name="Cooper J."/>
            <person name="Damon W."/>
            <person name="Desjardin D."/>
            <person name="Finy P."/>
            <person name="Geml J."/>
            <person name="Haridas S."/>
            <person name="Hughes K."/>
            <person name="Justo A."/>
            <person name="Karasinski D."/>
            <person name="Kautmanova I."/>
            <person name="Kiss B."/>
            <person name="Kocsube S."/>
            <person name="Kotiranta H."/>
            <person name="LaButti K.M."/>
            <person name="Lechner B.E."/>
            <person name="Liimatainen K."/>
            <person name="Lipzen A."/>
            <person name="Lukacs Z."/>
            <person name="Mihaltcheva S."/>
            <person name="Morgado L.N."/>
            <person name="Niskanen T."/>
            <person name="Noordeloos M.E."/>
            <person name="Ohm R.A."/>
            <person name="Ortiz-Santana B."/>
            <person name="Ovrebo C."/>
            <person name="Racz N."/>
            <person name="Riley R."/>
            <person name="Savchenko A."/>
            <person name="Shiryaev A."/>
            <person name="Soop K."/>
            <person name="Spirin V."/>
            <person name="Szebenyi C."/>
            <person name="Tomsovsky M."/>
            <person name="Tulloss R.E."/>
            <person name="Uehling J."/>
            <person name="Grigoriev I.V."/>
            <person name="Vagvolgyi C."/>
            <person name="Papp T."/>
            <person name="Martin F.M."/>
            <person name="Miettinen O."/>
            <person name="Hibbett D.S."/>
            <person name="Nagy L.G."/>
        </authorList>
    </citation>
    <scope>NUCLEOTIDE SEQUENCE [LARGE SCALE GENOMIC DNA]</scope>
    <source>
        <strain evidence="2 3">CBS 962.96</strain>
    </source>
</reference>
<dbReference type="SUPFAM" id="SSF55811">
    <property type="entry name" value="Nudix"/>
    <property type="match status" value="1"/>
</dbReference>
<dbReference type="AlphaFoldDB" id="A0A4S8LD65"/>
<dbReference type="InterPro" id="IPR015797">
    <property type="entry name" value="NUDIX_hydrolase-like_dom_sf"/>
</dbReference>
<evidence type="ECO:0000313" key="2">
    <source>
        <dbReference type="EMBL" id="THU86809.1"/>
    </source>
</evidence>
<dbReference type="InterPro" id="IPR000086">
    <property type="entry name" value="NUDIX_hydrolase_dom"/>
</dbReference>
<proteinExistence type="predicted"/>
<name>A0A4S8LD65_DENBC</name>
<feature type="domain" description="Nudix hydrolase" evidence="1">
    <location>
        <begin position="28"/>
        <end position="182"/>
    </location>
</feature>
<protein>
    <submittedName>
        <fullName evidence="2">NUDIX-domain-containing protein</fullName>
    </submittedName>
</protein>
<evidence type="ECO:0000313" key="3">
    <source>
        <dbReference type="Proteomes" id="UP000297245"/>
    </source>
</evidence>
<dbReference type="PANTHER" id="PTHR43736:SF1">
    <property type="entry name" value="DIHYDRONEOPTERIN TRIPHOSPHATE DIPHOSPHATASE"/>
    <property type="match status" value="1"/>
</dbReference>
<dbReference type="OrthoDB" id="276276at2759"/>
<sequence>MSASTYTISPAVHERNIPLEELCVQNEGKRITVGIAIVTAVTKAPSSPTGSLQKPKLLLLQRAANEDAYPNMYELPGGNWEKNDETILHTVAREAFEETGLVVTSICTEFDGFEYTTARRGPAKQLNFLVEVHSDDSNAGGEPPEPTLNAEEHQAYAWVEEGDDLEKFPMSDSMRTVVQNALTQATAIYS</sequence>